<dbReference type="SUPFAM" id="SSF53850">
    <property type="entry name" value="Periplasmic binding protein-like II"/>
    <property type="match status" value="1"/>
</dbReference>
<dbReference type="Pfam" id="PF00800">
    <property type="entry name" value="PDT"/>
    <property type="match status" value="1"/>
</dbReference>
<evidence type="ECO:0000256" key="8">
    <source>
        <dbReference type="ARBA" id="ARBA00047848"/>
    </source>
</evidence>
<dbReference type="eggNOG" id="COG0077">
    <property type="taxonomic scope" value="Bacteria"/>
</dbReference>
<evidence type="ECO:0000256" key="3">
    <source>
        <dbReference type="ARBA" id="ARBA00021872"/>
    </source>
</evidence>
<organism evidence="12 13">
    <name type="scientific">Enterococcus sulfureus ATCC 49903</name>
    <dbReference type="NCBI Taxonomy" id="1140003"/>
    <lineage>
        <taxon>Bacteria</taxon>
        <taxon>Bacillati</taxon>
        <taxon>Bacillota</taxon>
        <taxon>Bacilli</taxon>
        <taxon>Lactobacillales</taxon>
        <taxon>Enterococcaceae</taxon>
        <taxon>Enterococcus</taxon>
    </lineage>
</organism>
<dbReference type="Gene3D" id="3.40.190.10">
    <property type="entry name" value="Periplasmic binding protein-like II"/>
    <property type="match status" value="2"/>
</dbReference>
<evidence type="ECO:0000256" key="4">
    <source>
        <dbReference type="ARBA" id="ARBA00022605"/>
    </source>
</evidence>
<dbReference type="GO" id="GO:0005737">
    <property type="term" value="C:cytoplasm"/>
    <property type="evidence" value="ECO:0007669"/>
    <property type="project" value="TreeGrafter"/>
</dbReference>
<feature type="domain" description="ACT" evidence="11">
    <location>
        <begin position="191"/>
        <end position="267"/>
    </location>
</feature>
<dbReference type="GO" id="GO:0004664">
    <property type="term" value="F:prephenate dehydratase activity"/>
    <property type="evidence" value="ECO:0007669"/>
    <property type="project" value="UniProtKB-UniRule"/>
</dbReference>
<dbReference type="PATRIC" id="fig|1140003.3.peg.989"/>
<name>S0L5R3_9ENTE</name>
<dbReference type="PROSITE" id="PS00858">
    <property type="entry name" value="PREPHENATE_DEHYDR_2"/>
    <property type="match status" value="1"/>
</dbReference>
<dbReference type="InterPro" id="IPR001086">
    <property type="entry name" value="Preph_deHydtase"/>
</dbReference>
<dbReference type="EMBL" id="ASWO01000005">
    <property type="protein sequence ID" value="EOT83921.1"/>
    <property type="molecule type" value="Genomic_DNA"/>
</dbReference>
<dbReference type="AlphaFoldDB" id="S0L5R3"/>
<keyword evidence="7 9" id="KW-0456">Lyase</keyword>
<dbReference type="NCBIfam" id="NF008865">
    <property type="entry name" value="PRK11898.1"/>
    <property type="match status" value="1"/>
</dbReference>
<evidence type="ECO:0000256" key="9">
    <source>
        <dbReference type="RuleBase" id="RU361254"/>
    </source>
</evidence>
<dbReference type="EC" id="4.2.1.51" evidence="2 9"/>
<keyword evidence="5 9" id="KW-0057">Aromatic amino acid biosynthesis</keyword>
<evidence type="ECO:0000256" key="2">
    <source>
        <dbReference type="ARBA" id="ARBA00013147"/>
    </source>
</evidence>
<evidence type="ECO:0000313" key="13">
    <source>
        <dbReference type="Proteomes" id="UP000015961"/>
    </source>
</evidence>
<dbReference type="Proteomes" id="UP000015961">
    <property type="component" value="Unassembled WGS sequence"/>
</dbReference>
<comment type="caution">
    <text evidence="12">The sequence shown here is derived from an EMBL/GenBank/DDBJ whole genome shotgun (WGS) entry which is preliminary data.</text>
</comment>
<dbReference type="PANTHER" id="PTHR21022">
    <property type="entry name" value="PREPHENATE DEHYDRATASE P PROTEIN"/>
    <property type="match status" value="1"/>
</dbReference>
<evidence type="ECO:0000256" key="1">
    <source>
        <dbReference type="ARBA" id="ARBA00004741"/>
    </source>
</evidence>
<evidence type="ECO:0000259" key="10">
    <source>
        <dbReference type="PROSITE" id="PS51171"/>
    </source>
</evidence>
<gene>
    <name evidence="9" type="primary">pheA</name>
    <name evidence="12" type="ORF">I573_01646</name>
</gene>
<dbReference type="UniPathway" id="UPA00121">
    <property type="reaction ID" value="UER00345"/>
</dbReference>
<evidence type="ECO:0000313" key="12">
    <source>
        <dbReference type="EMBL" id="EOT83921.1"/>
    </source>
</evidence>
<dbReference type="PANTHER" id="PTHR21022:SF19">
    <property type="entry name" value="PREPHENATE DEHYDRATASE-RELATED"/>
    <property type="match status" value="1"/>
</dbReference>
<dbReference type="GO" id="GO:0009094">
    <property type="term" value="P:L-phenylalanine biosynthetic process"/>
    <property type="evidence" value="ECO:0007669"/>
    <property type="project" value="UniProtKB-UniPathway"/>
</dbReference>
<evidence type="ECO:0000259" key="11">
    <source>
        <dbReference type="PROSITE" id="PS51671"/>
    </source>
</evidence>
<dbReference type="InterPro" id="IPR018528">
    <property type="entry name" value="Preph_deHydtase_CS"/>
</dbReference>
<evidence type="ECO:0000256" key="5">
    <source>
        <dbReference type="ARBA" id="ARBA00023141"/>
    </source>
</evidence>
<proteinExistence type="predicted"/>
<evidence type="ECO:0000256" key="7">
    <source>
        <dbReference type="ARBA" id="ARBA00023239"/>
    </source>
</evidence>
<dbReference type="Gene3D" id="3.30.70.260">
    <property type="match status" value="1"/>
</dbReference>
<dbReference type="CDD" id="cd04905">
    <property type="entry name" value="ACT_CM-PDT"/>
    <property type="match status" value="1"/>
</dbReference>
<dbReference type="PROSITE" id="PS51671">
    <property type="entry name" value="ACT"/>
    <property type="match status" value="1"/>
</dbReference>
<keyword evidence="13" id="KW-1185">Reference proteome</keyword>
<dbReference type="InterPro" id="IPR002912">
    <property type="entry name" value="ACT_dom"/>
</dbReference>
<accession>S0L5R3</accession>
<keyword evidence="4 9" id="KW-0028">Amino-acid biosynthesis</keyword>
<dbReference type="SUPFAM" id="SSF55021">
    <property type="entry name" value="ACT-like"/>
    <property type="match status" value="1"/>
</dbReference>
<protein>
    <recommendedName>
        <fullName evidence="3 9">Prephenate dehydratase</fullName>
        <shortName evidence="9">PDT</shortName>
        <ecNumber evidence="2 9">4.2.1.51</ecNumber>
    </recommendedName>
</protein>
<reference evidence="12 13" key="1">
    <citation type="submission" date="2013-03" db="EMBL/GenBank/DDBJ databases">
        <title>The Genome Sequence of Enterococcus sulfureus ATCC_49903 (PacBio/Illumina hybrid assembly).</title>
        <authorList>
            <consortium name="The Broad Institute Genomics Platform"/>
            <consortium name="The Broad Institute Genome Sequencing Center for Infectious Disease"/>
            <person name="Earl A."/>
            <person name="Russ C."/>
            <person name="Gilmore M."/>
            <person name="Surin D."/>
            <person name="Walker B."/>
            <person name="Young S."/>
            <person name="Zeng Q."/>
            <person name="Gargeya S."/>
            <person name="Fitzgerald M."/>
            <person name="Haas B."/>
            <person name="Abouelleil A."/>
            <person name="Allen A.W."/>
            <person name="Alvarado L."/>
            <person name="Arachchi H.M."/>
            <person name="Berlin A.M."/>
            <person name="Chapman S.B."/>
            <person name="Gainer-Dewar J."/>
            <person name="Goldberg J."/>
            <person name="Griggs A."/>
            <person name="Gujja S."/>
            <person name="Hansen M."/>
            <person name="Howarth C."/>
            <person name="Imamovic A."/>
            <person name="Ireland A."/>
            <person name="Larimer J."/>
            <person name="McCowan C."/>
            <person name="Murphy C."/>
            <person name="Pearson M."/>
            <person name="Poon T.W."/>
            <person name="Priest M."/>
            <person name="Roberts A."/>
            <person name="Saif S."/>
            <person name="Shea T."/>
            <person name="Sisk P."/>
            <person name="Sykes S."/>
            <person name="Wortman J."/>
            <person name="Nusbaum C."/>
            <person name="Birren B."/>
        </authorList>
    </citation>
    <scope>NUCLEOTIDE SEQUENCE [LARGE SCALE GENOMIC DNA]</scope>
    <source>
        <strain evidence="12 13">ATCC 49903</strain>
    </source>
</reference>
<dbReference type="InterPro" id="IPR045865">
    <property type="entry name" value="ACT-like_dom_sf"/>
</dbReference>
<dbReference type="PROSITE" id="PS00857">
    <property type="entry name" value="PREPHENATE_DEHYDR_1"/>
    <property type="match status" value="1"/>
</dbReference>
<evidence type="ECO:0000256" key="6">
    <source>
        <dbReference type="ARBA" id="ARBA00023222"/>
    </source>
</evidence>
<feature type="domain" description="Prephenate dehydratase" evidence="10">
    <location>
        <begin position="1"/>
        <end position="175"/>
    </location>
</feature>
<keyword evidence="6 9" id="KW-0584">Phenylalanine biosynthesis</keyword>
<sequence length="275" mass="30539">MIGYLGPKSSFTYQATTSLFPNDAIQAFHSIPLCLESLANGEIESAIVPIENSLEGSVHTSMDYLFKSQGLTVTKEIILPIKQQLMGTATTPAMILSHPQALAQSQHFLTTHYPHVTLKETPSTTYAAEYVATHPNEALLAIASKEAAEAFALPIIAKDIQDNDQNQTRFWLIQKESITLKNTEPAQKLTLFVTLPQNQAGALHQILAVFAWRNIDLTKIESRPLKTSLGQYYFVIDIVVEQKEWVHYALEEIKLLGATIKPFGPYSILKATETL</sequence>
<dbReference type="OrthoDB" id="9802281at2"/>
<dbReference type="PROSITE" id="PS51171">
    <property type="entry name" value="PREPHENATE_DEHYDR_3"/>
    <property type="match status" value="1"/>
</dbReference>
<comment type="catalytic activity">
    <reaction evidence="8 9">
        <text>prephenate + H(+) = 3-phenylpyruvate + CO2 + H2O</text>
        <dbReference type="Rhea" id="RHEA:21648"/>
        <dbReference type="ChEBI" id="CHEBI:15377"/>
        <dbReference type="ChEBI" id="CHEBI:15378"/>
        <dbReference type="ChEBI" id="CHEBI:16526"/>
        <dbReference type="ChEBI" id="CHEBI:18005"/>
        <dbReference type="ChEBI" id="CHEBI:29934"/>
        <dbReference type="EC" id="4.2.1.51"/>
    </reaction>
</comment>
<comment type="pathway">
    <text evidence="1 9">Amino-acid biosynthesis; L-phenylalanine biosynthesis; phenylpyruvate from prephenate: step 1/1.</text>
</comment>
<dbReference type="STRING" id="1140003.OMY_01032"/>